<dbReference type="OMA" id="THYTLGY"/>
<dbReference type="GeneID" id="88177152"/>
<reference evidence="11 12" key="2">
    <citation type="journal article" date="2018" name="Proc. Natl. Acad. Sci.">
        <title>RNAi is a critical determinant of centromere evolution in closely related fungi.</title>
        <authorList>
            <person name="Yadav V."/>
            <person name="Sun S."/>
            <person name="Billmyre R.B."/>
            <person name="Thimmappa B.C."/>
            <person name="Shea T."/>
            <person name="Lintner R."/>
            <person name="Bakkeren G."/>
            <person name="Cuomo C.A."/>
            <person name="Heitman J."/>
            <person name="Sanyal K."/>
        </authorList>
    </citation>
    <scope>NUCLEOTIDE SEQUENCE [LARGE SCALE GENOMIC DNA]</scope>
    <source>
        <strain evidence="11 12">R265</strain>
    </source>
</reference>
<name>A0A095C2I8_CRYD2</name>
<evidence type="ECO:0000256" key="9">
    <source>
        <dbReference type="ARBA" id="ARBA00023136"/>
    </source>
</evidence>
<dbReference type="PANTHER" id="PTHR21049:SF0">
    <property type="entry name" value="DOLICHYL-DIPHOSPHOOLIGOSACCHARIDE--PROTEIN GLYCOSYLTRANSFERASE SUBUNIT 1"/>
    <property type="match status" value="1"/>
</dbReference>
<keyword evidence="11" id="KW-0808">Transferase</keyword>
<dbReference type="GO" id="GO:0018279">
    <property type="term" value="P:protein N-linked glycosylation via asparagine"/>
    <property type="evidence" value="ECO:0007669"/>
    <property type="project" value="TreeGrafter"/>
</dbReference>
<dbReference type="OrthoDB" id="310030at2759"/>
<dbReference type="GO" id="GO:0016740">
    <property type="term" value="F:transferase activity"/>
    <property type="evidence" value="ECO:0007669"/>
    <property type="project" value="UniProtKB-KW"/>
</dbReference>
<proteinExistence type="inferred from homology"/>
<comment type="pathway">
    <text evidence="3 10">Protein modification; protein glycosylation.</text>
</comment>
<comment type="subunit">
    <text evidence="10">Component of the oligosaccharyltransferase (OST) complex.</text>
</comment>
<feature type="transmembrane region" description="Helical" evidence="10">
    <location>
        <begin position="453"/>
        <end position="470"/>
    </location>
</feature>
<evidence type="ECO:0000256" key="8">
    <source>
        <dbReference type="ARBA" id="ARBA00022989"/>
    </source>
</evidence>
<evidence type="ECO:0000256" key="1">
    <source>
        <dbReference type="ARBA" id="ARBA00002791"/>
    </source>
</evidence>
<comment type="subcellular location">
    <subcellularLocation>
        <location evidence="2 10">Endoplasmic reticulum membrane</location>
        <topology evidence="2 10">Single-pass type I membrane protein</topology>
    </subcellularLocation>
</comment>
<evidence type="ECO:0000256" key="7">
    <source>
        <dbReference type="ARBA" id="ARBA00022824"/>
    </source>
</evidence>
<dbReference type="InterPro" id="IPR007676">
    <property type="entry name" value="Ribophorin_I"/>
</dbReference>
<accession>A0A095C2I8</accession>
<keyword evidence="7 10" id="KW-0256">Endoplasmic reticulum</keyword>
<keyword evidence="5 10" id="KW-0812">Transmembrane</keyword>
<evidence type="ECO:0000256" key="5">
    <source>
        <dbReference type="ARBA" id="ARBA00022692"/>
    </source>
</evidence>
<dbReference type="PANTHER" id="PTHR21049">
    <property type="entry name" value="RIBOPHORIN I"/>
    <property type="match status" value="1"/>
</dbReference>
<keyword evidence="9 10" id="KW-0472">Membrane</keyword>
<dbReference type="Proteomes" id="UP000029445">
    <property type="component" value="Chromosome 2"/>
</dbReference>
<dbReference type="STRING" id="294750.A0A095C2I8"/>
<reference evidence="11 12" key="1">
    <citation type="journal article" date="2011" name="MBio">
        <title>Genome variation in Cryptococcus gattii, an emerging pathogen of immunocompetent hosts.</title>
        <authorList>
            <person name="D'Souza C.A."/>
            <person name="Kronstad J.W."/>
            <person name="Taylor G."/>
            <person name="Warren R."/>
            <person name="Yuen M."/>
            <person name="Hu G."/>
            <person name="Jung W.H."/>
            <person name="Sham A."/>
            <person name="Kidd S.E."/>
            <person name="Tangen K."/>
            <person name="Lee N."/>
            <person name="Zeilmaker T."/>
            <person name="Sawkins J."/>
            <person name="McVicker G."/>
            <person name="Shah S."/>
            <person name="Gnerre S."/>
            <person name="Griggs A."/>
            <person name="Zeng Q."/>
            <person name="Bartlett K."/>
            <person name="Li W."/>
            <person name="Wang X."/>
            <person name="Heitman J."/>
            <person name="Stajich J.E."/>
            <person name="Fraser J.A."/>
            <person name="Meyer W."/>
            <person name="Carter D."/>
            <person name="Schein J."/>
            <person name="Krzywinski M."/>
            <person name="Kwon-Chung K.J."/>
            <person name="Varma A."/>
            <person name="Wang J."/>
            <person name="Brunham R."/>
            <person name="Fyfe M."/>
            <person name="Ouellette B.F."/>
            <person name="Siddiqui A."/>
            <person name="Marra M."/>
            <person name="Jones S."/>
            <person name="Holt R."/>
            <person name="Birren B.W."/>
            <person name="Galagan J.E."/>
            <person name="Cuomo C.A."/>
        </authorList>
    </citation>
    <scope>NUCLEOTIDE SEQUENCE [LARGE SCALE GENOMIC DNA]</scope>
    <source>
        <strain evidence="11 12">R265</strain>
    </source>
</reference>
<keyword evidence="12" id="KW-1185">Reference proteome</keyword>
<gene>
    <name evidence="11" type="ORF">CNBG_0943</name>
</gene>
<dbReference type="VEuPathDB" id="FungiDB:CNBG_0943"/>
<organism evidence="11 12">
    <name type="scientific">Cryptococcus deuterogattii (strain R265)</name>
    <name type="common">Cryptococcus gattii VGII (strain R265)</name>
    <dbReference type="NCBI Taxonomy" id="294750"/>
    <lineage>
        <taxon>Eukaryota</taxon>
        <taxon>Fungi</taxon>
        <taxon>Dikarya</taxon>
        <taxon>Basidiomycota</taxon>
        <taxon>Agaricomycotina</taxon>
        <taxon>Tremellomycetes</taxon>
        <taxon>Tremellales</taxon>
        <taxon>Cryptococcaceae</taxon>
        <taxon>Cryptococcus</taxon>
        <taxon>Cryptococcus gattii species complex</taxon>
    </lineage>
</organism>
<dbReference type="EMBL" id="CP025760">
    <property type="protein sequence ID" value="KGB75105.1"/>
    <property type="molecule type" value="Genomic_DNA"/>
</dbReference>
<dbReference type="UniPathway" id="UPA00378"/>
<evidence type="ECO:0000256" key="10">
    <source>
        <dbReference type="RuleBase" id="RU361143"/>
    </source>
</evidence>
<dbReference type="KEGG" id="cdeu:CNBG_0943"/>
<evidence type="ECO:0000313" key="12">
    <source>
        <dbReference type="Proteomes" id="UP000029445"/>
    </source>
</evidence>
<evidence type="ECO:0000313" key="11">
    <source>
        <dbReference type="EMBL" id="KGB75105.1"/>
    </source>
</evidence>
<keyword evidence="6" id="KW-0732">Signal</keyword>
<dbReference type="RefSeq" id="XP_062881068.1">
    <property type="nucleotide sequence ID" value="XM_063024998.1"/>
</dbReference>
<evidence type="ECO:0000256" key="2">
    <source>
        <dbReference type="ARBA" id="ARBA00004115"/>
    </source>
</evidence>
<dbReference type="HOGENOM" id="CLU_031381_1_0_1"/>
<comment type="similarity">
    <text evidence="4 10">Belongs to the OST1 family.</text>
</comment>
<dbReference type="Pfam" id="PF04597">
    <property type="entry name" value="Ribophorin_I"/>
    <property type="match status" value="1"/>
</dbReference>
<comment type="function">
    <text evidence="1 10">Subunit of the oligosaccharyl transferase (OST) complex that catalyzes the initial transfer of a defined glycan (Glc(3)Man(9)GlcNAc(2) in eukaryotes) from the lipid carrier dolichol-pyrophosphate to an asparagine residue within an Asn-X-Ser/Thr consensus motif in nascent polypeptide chains, the first step in protein N-glycosylation. N-glycosylation occurs cotranslationally and the complex associates with the Sec61 complex at the channel-forming translocon complex that mediates protein translocation across the endoplasmic reticulum (ER). All subunits are required for a maximal enzyme activity.</text>
</comment>
<dbReference type="AlphaFoldDB" id="A0A095C2I8"/>
<protein>
    <recommendedName>
        <fullName evidence="10">Dolichyl-diphosphooligosaccharide--protein glycosyltransferase subunit 1</fullName>
    </recommendedName>
</protein>
<evidence type="ECO:0000256" key="3">
    <source>
        <dbReference type="ARBA" id="ARBA00004922"/>
    </source>
</evidence>
<keyword evidence="8 10" id="KW-1133">Transmembrane helix</keyword>
<evidence type="ECO:0000256" key="6">
    <source>
        <dbReference type="ARBA" id="ARBA00022729"/>
    </source>
</evidence>
<evidence type="ECO:0000256" key="4">
    <source>
        <dbReference type="ARBA" id="ARBA00008905"/>
    </source>
</evidence>
<sequence length="480" mass="52896">MLLATALLLPLALALSPPPQTYVNTAIARTVELGGATAQVTTQYNIKATADEPGEYHLALSGDGDDIPAWWEVAIGGKAVEGVRILDDRPPTVSVPLGHLRNGDTSTLSLTYVLTYMSRPLPAEIDQREAQYLLFTTNSTYVDSWYPTSVERVKYRAPHIILSHTSVPDTYTRDSTVTKAGSSLTLGPFHSLPPTLGEHKFEQQPLSVHYESKQPVVGLKTLRRSAEVSHWGANLNIQDEMSLVNTGPKLKGHFSRLAHQQSRFHASTPPQIFTELSLRIPATAHSAYYYDTIGNVSTSHFRPGSTLAQKAKASKVRTSPRTVDGLLELRPRYPLLGGWNYSFVVGYDMPLEDVLKSDQANGKNVLAVPFMTGIKDVVVDDAELKIILPEGAKDVEVYTPFAVDSIEHSIHKTYLDTTGRHTIILKKARCTEDHAKTVYVVYSYPFSALMQKPVTVASVIGGLFLLAMGLRRVNYNIDKQ</sequence>
<dbReference type="GO" id="GO:0008250">
    <property type="term" value="C:oligosaccharyltransferase complex"/>
    <property type="evidence" value="ECO:0007669"/>
    <property type="project" value="UniProtKB-UniRule"/>
</dbReference>